<organism evidence="2 3">
    <name type="scientific">Ohtaekwangia kribbensis</name>
    <dbReference type="NCBI Taxonomy" id="688913"/>
    <lineage>
        <taxon>Bacteria</taxon>
        <taxon>Pseudomonadati</taxon>
        <taxon>Bacteroidota</taxon>
        <taxon>Cytophagia</taxon>
        <taxon>Cytophagales</taxon>
        <taxon>Fulvivirgaceae</taxon>
        <taxon>Ohtaekwangia</taxon>
    </lineage>
</organism>
<proteinExistence type="predicted"/>
<dbReference type="Proteomes" id="UP001597112">
    <property type="component" value="Unassembled WGS sequence"/>
</dbReference>
<dbReference type="GO" id="GO:0016787">
    <property type="term" value="F:hydrolase activity"/>
    <property type="evidence" value="ECO:0007669"/>
    <property type="project" value="UniProtKB-KW"/>
</dbReference>
<comment type="caution">
    <text evidence="2">The sequence shown here is derived from an EMBL/GenBank/DDBJ whole genome shotgun (WGS) entry which is preliminary data.</text>
</comment>
<reference evidence="3" key="1">
    <citation type="journal article" date="2019" name="Int. J. Syst. Evol. Microbiol.">
        <title>The Global Catalogue of Microorganisms (GCM) 10K type strain sequencing project: providing services to taxonomists for standard genome sequencing and annotation.</title>
        <authorList>
            <consortium name="The Broad Institute Genomics Platform"/>
            <consortium name="The Broad Institute Genome Sequencing Center for Infectious Disease"/>
            <person name="Wu L."/>
            <person name="Ma J."/>
        </authorList>
    </citation>
    <scope>NUCLEOTIDE SEQUENCE [LARGE SCALE GENOMIC DNA]</scope>
    <source>
        <strain evidence="3">CCUG 58938</strain>
    </source>
</reference>
<dbReference type="EMBL" id="JBHTKA010000007">
    <property type="protein sequence ID" value="MFD1000984.1"/>
    <property type="molecule type" value="Genomic_DNA"/>
</dbReference>
<dbReference type="SUPFAM" id="SSF53474">
    <property type="entry name" value="alpha/beta-Hydrolases"/>
    <property type="match status" value="1"/>
</dbReference>
<dbReference type="Gene3D" id="3.40.50.1820">
    <property type="entry name" value="alpha/beta hydrolase"/>
    <property type="match status" value="1"/>
</dbReference>
<dbReference type="InterPro" id="IPR000073">
    <property type="entry name" value="AB_hydrolase_1"/>
</dbReference>
<accession>A0ABW3K3Z1</accession>
<evidence type="ECO:0000259" key="1">
    <source>
        <dbReference type="Pfam" id="PF00561"/>
    </source>
</evidence>
<sequence length="257" mass="28279">MVKNIAIRGAVLHVYHQKTGKESPTLIFLHDSLGCIELWRDFPAALGNSTNCNVLVYDRQGYGKSTPFTAEGRDTNYLETEADILSLLMRQCDIKKAILFGHSDGGSIALIAAAKYPSDIIGVITEGAHIFVEDITLNGIRGAVQAYQTTNLKQRLQKYHGDKTDAVFDAWTKTWLADTFKSWNIEFFLPQIQCPVLVIQGEADEYGSIAQVNGIVEQVTGDARKLMIPSTGHTPHKEASAIVLEHATLFIKSLTAS</sequence>
<dbReference type="Pfam" id="PF00561">
    <property type="entry name" value="Abhydrolase_1"/>
    <property type="match status" value="1"/>
</dbReference>
<dbReference type="RefSeq" id="WP_377580437.1">
    <property type="nucleotide sequence ID" value="NZ_JBHTKA010000007.1"/>
</dbReference>
<feature type="domain" description="AB hydrolase-1" evidence="1">
    <location>
        <begin position="24"/>
        <end position="128"/>
    </location>
</feature>
<name>A0ABW3K3Z1_9BACT</name>
<keyword evidence="3" id="KW-1185">Reference proteome</keyword>
<keyword evidence="2" id="KW-0378">Hydrolase</keyword>
<protein>
    <submittedName>
        <fullName evidence="2">Alpha/beta fold hydrolase</fullName>
    </submittedName>
</protein>
<dbReference type="PANTHER" id="PTHR43689">
    <property type="entry name" value="HYDROLASE"/>
    <property type="match status" value="1"/>
</dbReference>
<dbReference type="PANTHER" id="PTHR43689:SF8">
    <property type="entry name" value="ALPHA_BETA-HYDROLASES SUPERFAMILY PROTEIN"/>
    <property type="match status" value="1"/>
</dbReference>
<evidence type="ECO:0000313" key="3">
    <source>
        <dbReference type="Proteomes" id="UP001597112"/>
    </source>
</evidence>
<dbReference type="InterPro" id="IPR029058">
    <property type="entry name" value="AB_hydrolase_fold"/>
</dbReference>
<evidence type="ECO:0000313" key="2">
    <source>
        <dbReference type="EMBL" id="MFD1000984.1"/>
    </source>
</evidence>
<gene>
    <name evidence="2" type="ORF">ACFQ21_16780</name>
</gene>